<evidence type="ECO:0000256" key="2">
    <source>
        <dbReference type="ARBA" id="ARBA00022989"/>
    </source>
</evidence>
<feature type="transmembrane region" description="Helical" evidence="4">
    <location>
        <begin position="227"/>
        <end position="246"/>
    </location>
</feature>
<dbReference type="PROSITE" id="PS50850">
    <property type="entry name" value="MFS"/>
    <property type="match status" value="1"/>
</dbReference>
<evidence type="ECO:0000313" key="7">
    <source>
        <dbReference type="Proteomes" id="UP000603940"/>
    </source>
</evidence>
<keyword evidence="1 4" id="KW-0812">Transmembrane</keyword>
<keyword evidence="2 4" id="KW-1133">Transmembrane helix</keyword>
<feature type="transmembrane region" description="Helical" evidence="4">
    <location>
        <begin position="317"/>
        <end position="341"/>
    </location>
</feature>
<evidence type="ECO:0000256" key="4">
    <source>
        <dbReference type="SAM" id="Phobius"/>
    </source>
</evidence>
<gene>
    <name evidence="6" type="ORF">IBL25_21990</name>
</gene>
<name>A0ABR7RD56_9PROT</name>
<dbReference type="InterPro" id="IPR036259">
    <property type="entry name" value="MFS_trans_sf"/>
</dbReference>
<evidence type="ECO:0000313" key="6">
    <source>
        <dbReference type="EMBL" id="MBC9179618.1"/>
    </source>
</evidence>
<comment type="caution">
    <text evidence="6">The sequence shown here is derived from an EMBL/GenBank/DDBJ whole genome shotgun (WGS) entry which is preliminary data.</text>
</comment>
<protein>
    <submittedName>
        <fullName evidence="6">MFS transporter</fullName>
    </submittedName>
</protein>
<keyword evidence="3 4" id="KW-0472">Membrane</keyword>
<feature type="transmembrane region" description="Helical" evidence="4">
    <location>
        <begin position="114"/>
        <end position="138"/>
    </location>
</feature>
<feature type="transmembrane region" description="Helical" evidence="4">
    <location>
        <begin position="150"/>
        <end position="173"/>
    </location>
</feature>
<dbReference type="InterPro" id="IPR020846">
    <property type="entry name" value="MFS_dom"/>
</dbReference>
<proteinExistence type="predicted"/>
<dbReference type="InterPro" id="IPR011701">
    <property type="entry name" value="MFS"/>
</dbReference>
<feature type="transmembrane region" description="Helical" evidence="4">
    <location>
        <begin position="185"/>
        <end position="206"/>
    </location>
</feature>
<dbReference type="Gene3D" id="1.20.1250.20">
    <property type="entry name" value="MFS general substrate transporter like domains"/>
    <property type="match status" value="1"/>
</dbReference>
<evidence type="ECO:0000256" key="3">
    <source>
        <dbReference type="ARBA" id="ARBA00023136"/>
    </source>
</evidence>
<keyword evidence="7" id="KW-1185">Reference proteome</keyword>
<feature type="transmembrane region" description="Helical" evidence="4">
    <location>
        <begin position="292"/>
        <end position="311"/>
    </location>
</feature>
<dbReference type="PANTHER" id="PTHR23534">
    <property type="entry name" value="MFS PERMEASE"/>
    <property type="match status" value="1"/>
</dbReference>
<evidence type="ECO:0000256" key="1">
    <source>
        <dbReference type="ARBA" id="ARBA00022692"/>
    </source>
</evidence>
<evidence type="ECO:0000259" key="5">
    <source>
        <dbReference type="PROSITE" id="PS50850"/>
    </source>
</evidence>
<dbReference type="Proteomes" id="UP000603940">
    <property type="component" value="Unassembled WGS sequence"/>
</dbReference>
<dbReference type="Pfam" id="PF07690">
    <property type="entry name" value="MFS_1"/>
    <property type="match status" value="1"/>
</dbReference>
<sequence length="411" mass="42619">MSHANATTAGDSPAATTYSHEKGNVLRLAVAQALAGANTTVVYATGAIVGNMLAPSKALATLPISIFVVGMAACTLPAGMIAQRHGRRAAFLTGTGCGVLTGLLAALAVVLGSFWLFCAATFFGGAYAAVVLSFRFAAADCAPPERRPRALSAVMAGGVFAGVIGPQLVTYTMNLWLPHVFAATYLAQAVVALASAFILLGVRLPMPTAAEAGRGRPLGVIARQPRFITAVICGVVSYLLMNFLMTAAPLAMQMCGLPQEASNLGLQWHVIAMYGPSFFTGRLITRFGAARVVMAGLVLTAASAAVGLTGVEVTHFWLTLILLGLGWNFGFVGASALVLECHRPEERARVQSFNDFVVFGSMVFGSFLSGSLLTSYGWNAVLWLSFVPLGLAVLALAATAASRQARAAGEA</sequence>
<dbReference type="PANTHER" id="PTHR23534:SF1">
    <property type="entry name" value="MAJOR FACILITATOR SUPERFAMILY PROTEIN"/>
    <property type="match status" value="1"/>
</dbReference>
<reference evidence="6 7" key="1">
    <citation type="journal article" date="2009" name="Int. J. Syst. Evol. Microbiol.">
        <title>Transfer of Teichococcus ludipueritiae and Muricoccus roseus to the genus Roseomonas, as Roseomonas ludipueritiae comb. nov. and Roseomonas rosea comb. nov., respectively, and emended description of the genus Roseomonas.</title>
        <authorList>
            <person name="Sanchez-Porro C."/>
            <person name="Gallego V."/>
            <person name="Busse H.J."/>
            <person name="Kampfer P."/>
            <person name="Ventosa A."/>
        </authorList>
    </citation>
    <scope>NUCLEOTIDE SEQUENCE [LARGE SCALE GENOMIC DNA]</scope>
    <source>
        <strain evidence="6 7">DSM 14915</strain>
    </source>
</reference>
<accession>A0ABR7RD56</accession>
<dbReference type="SUPFAM" id="SSF103473">
    <property type="entry name" value="MFS general substrate transporter"/>
    <property type="match status" value="1"/>
</dbReference>
<feature type="transmembrane region" description="Helical" evidence="4">
    <location>
        <begin position="89"/>
        <end position="108"/>
    </location>
</feature>
<feature type="transmembrane region" description="Helical" evidence="4">
    <location>
        <begin position="380"/>
        <end position="401"/>
    </location>
</feature>
<feature type="transmembrane region" description="Helical" evidence="4">
    <location>
        <begin position="60"/>
        <end position="82"/>
    </location>
</feature>
<dbReference type="RefSeq" id="WP_187780639.1">
    <property type="nucleotide sequence ID" value="NZ_JACTUZ010000164.1"/>
</dbReference>
<feature type="transmembrane region" description="Helical" evidence="4">
    <location>
        <begin position="353"/>
        <end position="374"/>
    </location>
</feature>
<feature type="domain" description="Major facilitator superfamily (MFS) profile" evidence="5">
    <location>
        <begin position="226"/>
        <end position="411"/>
    </location>
</feature>
<organism evidence="6 7">
    <name type="scientific">Pseudoroseomonas ludipueritiae</name>
    <dbReference type="NCBI Taxonomy" id="198093"/>
    <lineage>
        <taxon>Bacteria</taxon>
        <taxon>Pseudomonadati</taxon>
        <taxon>Pseudomonadota</taxon>
        <taxon>Alphaproteobacteria</taxon>
        <taxon>Acetobacterales</taxon>
        <taxon>Acetobacteraceae</taxon>
        <taxon>Pseudoroseomonas</taxon>
    </lineage>
</organism>
<dbReference type="EMBL" id="JACTUZ010000164">
    <property type="protein sequence ID" value="MBC9179618.1"/>
    <property type="molecule type" value="Genomic_DNA"/>
</dbReference>
<feature type="transmembrane region" description="Helical" evidence="4">
    <location>
        <begin position="266"/>
        <end position="285"/>
    </location>
</feature>